<dbReference type="Gene3D" id="2.60.40.10">
    <property type="entry name" value="Immunoglobulins"/>
    <property type="match status" value="1"/>
</dbReference>
<evidence type="ECO:0008006" key="3">
    <source>
        <dbReference type="Google" id="ProtNLM"/>
    </source>
</evidence>
<dbReference type="InterPro" id="IPR013783">
    <property type="entry name" value="Ig-like_fold"/>
</dbReference>
<reference evidence="1" key="2">
    <citation type="submission" date="2021-08" db="EMBL/GenBank/DDBJ databases">
        <authorList>
            <person name="Eriksson T."/>
        </authorList>
    </citation>
    <scope>NUCLEOTIDE SEQUENCE</scope>
    <source>
        <strain evidence="1">Stoneville</strain>
        <tissue evidence="1">Whole head</tissue>
    </source>
</reference>
<reference evidence="1" key="1">
    <citation type="journal article" date="2020" name="J Insects Food Feed">
        <title>The yellow mealworm (Tenebrio molitor) genome: a resource for the emerging insects as food and feed industry.</title>
        <authorList>
            <person name="Eriksson T."/>
            <person name="Andere A."/>
            <person name="Kelstrup H."/>
            <person name="Emery V."/>
            <person name="Picard C."/>
        </authorList>
    </citation>
    <scope>NUCLEOTIDE SEQUENCE</scope>
    <source>
        <strain evidence="1">Stoneville</strain>
        <tissue evidence="1">Whole head</tissue>
    </source>
</reference>
<dbReference type="InterPro" id="IPR036179">
    <property type="entry name" value="Ig-like_dom_sf"/>
</dbReference>
<keyword evidence="2" id="KW-1185">Reference proteome</keyword>
<dbReference type="Proteomes" id="UP000719412">
    <property type="component" value="Unassembled WGS sequence"/>
</dbReference>
<protein>
    <recommendedName>
        <fullName evidence="3">Ig-like domain-containing protein</fullName>
    </recommendedName>
</protein>
<dbReference type="SUPFAM" id="SSF48726">
    <property type="entry name" value="Immunoglobulin"/>
    <property type="match status" value="1"/>
</dbReference>
<organism evidence="1 2">
    <name type="scientific">Tenebrio molitor</name>
    <name type="common">Yellow mealworm beetle</name>
    <dbReference type="NCBI Taxonomy" id="7067"/>
    <lineage>
        <taxon>Eukaryota</taxon>
        <taxon>Metazoa</taxon>
        <taxon>Ecdysozoa</taxon>
        <taxon>Arthropoda</taxon>
        <taxon>Hexapoda</taxon>
        <taxon>Insecta</taxon>
        <taxon>Pterygota</taxon>
        <taxon>Neoptera</taxon>
        <taxon>Endopterygota</taxon>
        <taxon>Coleoptera</taxon>
        <taxon>Polyphaga</taxon>
        <taxon>Cucujiformia</taxon>
        <taxon>Tenebrionidae</taxon>
        <taxon>Tenebrio</taxon>
    </lineage>
</organism>
<dbReference type="AlphaFoldDB" id="A0A8J6LC56"/>
<gene>
    <name evidence="1" type="ORF">GEV33_007444</name>
</gene>
<proteinExistence type="predicted"/>
<evidence type="ECO:0000313" key="2">
    <source>
        <dbReference type="Proteomes" id="UP000719412"/>
    </source>
</evidence>
<dbReference type="EMBL" id="JABDTM020023200">
    <property type="protein sequence ID" value="KAH0815347.1"/>
    <property type="molecule type" value="Genomic_DNA"/>
</dbReference>
<accession>A0A8J6LC56</accession>
<name>A0A8J6LC56_TENMO</name>
<sequence>MNKQIWSRVHRNVCSPISVENNASTSSKTEIDHVPMFTYCWLQVEEDGDVSILHITGVTHLDGGEVKCTAAKQSKSASSAEAVSCSTQLSVVPDLDLIGVFEGNSCSAASMEALNGVSSGVNGGVMVSEINEPAMLLRKPQDTTALVGDRVLLKATYIGHPEPTVRWTRAVKLVDTFAWVVMIFYWRLNC</sequence>
<evidence type="ECO:0000313" key="1">
    <source>
        <dbReference type="EMBL" id="KAH0815347.1"/>
    </source>
</evidence>
<comment type="caution">
    <text evidence="1">The sequence shown here is derived from an EMBL/GenBank/DDBJ whole genome shotgun (WGS) entry which is preliminary data.</text>
</comment>